<accession>A0AAE9I978</accession>
<feature type="signal peptide" evidence="1">
    <location>
        <begin position="1"/>
        <end position="25"/>
    </location>
</feature>
<evidence type="ECO:0000256" key="1">
    <source>
        <dbReference type="SAM" id="SignalP"/>
    </source>
</evidence>
<sequence>MKRTWRWLVGSAMAATLAGCFATPAATPAAAPVTPVTTIDVVEGDWHTEICIRTEDADARLLRLTAGYAGSRFLCFGFGDRQFLLSRERGPMTLISALLPGEGAILLTILRDTPAAAFGAGNVVRLSLDEAGISQLRQFLGDAVQTDASGKPIGLGDGPYEGGLYFAATATYAGFYTCNTWTAHALRTAGVPVRGPVLFADGVMRQVREIAAAAAATPAAP</sequence>
<dbReference type="Pfam" id="PF09601">
    <property type="entry name" value="DUF2459"/>
    <property type="match status" value="1"/>
</dbReference>
<feature type="chain" id="PRO_5042005186" evidence="1">
    <location>
        <begin position="26"/>
        <end position="221"/>
    </location>
</feature>
<keyword evidence="1" id="KW-0732">Signal</keyword>
<dbReference type="PROSITE" id="PS51257">
    <property type="entry name" value="PROKAR_LIPOPROTEIN"/>
    <property type="match status" value="1"/>
</dbReference>
<proteinExistence type="predicted"/>
<name>A0AAE9I978_9BURK</name>
<reference evidence="2" key="2">
    <citation type="submission" date="2022-05" db="EMBL/GenBank/DDBJ databases">
        <authorList>
            <person name="Kunte H.-J."/>
        </authorList>
    </citation>
    <scope>NUCLEOTIDE SEQUENCE</scope>
    <source>
        <strain evidence="2">G5</strain>
    </source>
</reference>
<gene>
    <name evidence="2" type="ORF">M5D45_25145</name>
</gene>
<protein>
    <submittedName>
        <fullName evidence="2">DUF2459 domain-containing protein</fullName>
    </submittedName>
</protein>
<dbReference type="KEGG" id="ccam:M5D45_25145"/>
<dbReference type="RefSeq" id="WP_250025446.1">
    <property type="nucleotide sequence ID" value="NZ_CP097331.1"/>
</dbReference>
<dbReference type="Proteomes" id="UP001056132">
    <property type="component" value="Chromosome 2"/>
</dbReference>
<dbReference type="AlphaFoldDB" id="A0AAE9I978"/>
<dbReference type="InterPro" id="IPR011727">
    <property type="entry name" value="CHP02117"/>
</dbReference>
<reference evidence="2" key="1">
    <citation type="journal article" date="2022" name="Microbiol. Resour. Announc.">
        <title>Genome Sequence of Cupriavidus campinensis Strain G5, a Member of a Bacterial Consortium Capable of Polyethylene Degradation.</title>
        <authorList>
            <person name="Schneider B."/>
            <person name="Pfeiffer F."/>
            <person name="Dyall-Smith M."/>
            <person name="Kunte H.J."/>
        </authorList>
    </citation>
    <scope>NUCLEOTIDE SEQUENCE</scope>
    <source>
        <strain evidence="2">G5</strain>
    </source>
</reference>
<evidence type="ECO:0000313" key="2">
    <source>
        <dbReference type="EMBL" id="URF06396.1"/>
    </source>
</evidence>
<organism evidence="2 3">
    <name type="scientific">Cupriavidus campinensis</name>
    <dbReference type="NCBI Taxonomy" id="151783"/>
    <lineage>
        <taxon>Bacteria</taxon>
        <taxon>Pseudomonadati</taxon>
        <taxon>Pseudomonadota</taxon>
        <taxon>Betaproteobacteria</taxon>
        <taxon>Burkholderiales</taxon>
        <taxon>Burkholderiaceae</taxon>
        <taxon>Cupriavidus</taxon>
    </lineage>
</organism>
<evidence type="ECO:0000313" key="3">
    <source>
        <dbReference type="Proteomes" id="UP001056132"/>
    </source>
</evidence>
<dbReference type="EMBL" id="CP097331">
    <property type="protein sequence ID" value="URF06396.1"/>
    <property type="molecule type" value="Genomic_DNA"/>
</dbReference>